<reference evidence="3 4" key="1">
    <citation type="journal article" date="2019" name="Int. J. Syst. Evol. Microbiol.">
        <title>The Global Catalogue of Microorganisms (GCM) 10K type strain sequencing project: providing services to taxonomists for standard genome sequencing and annotation.</title>
        <authorList>
            <consortium name="The Broad Institute Genomics Platform"/>
            <consortium name="The Broad Institute Genome Sequencing Center for Infectious Disease"/>
            <person name="Wu L."/>
            <person name="Ma J."/>
        </authorList>
    </citation>
    <scope>NUCLEOTIDE SEQUENCE [LARGE SCALE GENOMIC DNA]</scope>
    <source>
        <strain evidence="3 4">JCM 4788</strain>
    </source>
</reference>
<feature type="chain" id="PRO_5047084431" description="Chitin-binding type-2 domain-containing protein" evidence="2">
    <location>
        <begin position="22"/>
        <end position="125"/>
    </location>
</feature>
<name>A0ABN0Z217_9ACTN</name>
<sequence length="125" mass="13102">MICASGLRRTTALLLTAAALAGPSAPGPLAAHPRGASARPAPRPVPPGPPPGAECHTLVRGSHATADCFNGNATPDRVQLHLRCARWWDPAMDTAPVTVGPTRHVTLAQRCWLTVREAWVSHTPG</sequence>
<keyword evidence="2" id="KW-0732">Signal</keyword>
<protein>
    <recommendedName>
        <fullName evidence="5">Chitin-binding type-2 domain-containing protein</fullName>
    </recommendedName>
</protein>
<evidence type="ECO:0008006" key="5">
    <source>
        <dbReference type="Google" id="ProtNLM"/>
    </source>
</evidence>
<evidence type="ECO:0000256" key="2">
    <source>
        <dbReference type="SAM" id="SignalP"/>
    </source>
</evidence>
<gene>
    <name evidence="3" type="ORF">GCM10010357_58790</name>
</gene>
<dbReference type="RefSeq" id="WP_344030893.1">
    <property type="nucleotide sequence ID" value="NZ_BAAABX010000062.1"/>
</dbReference>
<evidence type="ECO:0000256" key="1">
    <source>
        <dbReference type="SAM" id="MobiDB-lite"/>
    </source>
</evidence>
<feature type="compositionally biased region" description="Low complexity" evidence="1">
    <location>
        <begin position="24"/>
        <end position="40"/>
    </location>
</feature>
<feature type="compositionally biased region" description="Pro residues" evidence="1">
    <location>
        <begin position="41"/>
        <end position="52"/>
    </location>
</feature>
<keyword evidence="4" id="KW-1185">Reference proteome</keyword>
<evidence type="ECO:0000313" key="4">
    <source>
        <dbReference type="Proteomes" id="UP001500879"/>
    </source>
</evidence>
<accession>A0ABN0Z217</accession>
<feature type="signal peptide" evidence="2">
    <location>
        <begin position="1"/>
        <end position="21"/>
    </location>
</feature>
<feature type="region of interest" description="Disordered" evidence="1">
    <location>
        <begin position="24"/>
        <end position="57"/>
    </location>
</feature>
<organism evidence="3 4">
    <name type="scientific">Streptomyces luteireticuli</name>
    <dbReference type="NCBI Taxonomy" id="173858"/>
    <lineage>
        <taxon>Bacteria</taxon>
        <taxon>Bacillati</taxon>
        <taxon>Actinomycetota</taxon>
        <taxon>Actinomycetes</taxon>
        <taxon>Kitasatosporales</taxon>
        <taxon>Streptomycetaceae</taxon>
        <taxon>Streptomyces</taxon>
    </lineage>
</organism>
<evidence type="ECO:0000313" key="3">
    <source>
        <dbReference type="EMBL" id="GAA0429330.1"/>
    </source>
</evidence>
<comment type="caution">
    <text evidence="3">The sequence shown here is derived from an EMBL/GenBank/DDBJ whole genome shotgun (WGS) entry which is preliminary data.</text>
</comment>
<dbReference type="EMBL" id="BAAABX010000062">
    <property type="protein sequence ID" value="GAA0429330.1"/>
    <property type="molecule type" value="Genomic_DNA"/>
</dbReference>
<dbReference type="Proteomes" id="UP001500879">
    <property type="component" value="Unassembled WGS sequence"/>
</dbReference>
<proteinExistence type="predicted"/>